<dbReference type="PANTHER" id="PTHR43780">
    <property type="entry name" value="1-AMINOCYCLOPROPANE-1-CARBOXYLATE DEAMINASE-RELATED"/>
    <property type="match status" value="1"/>
</dbReference>
<sequence>MRSVQSIFASLPSLTQSAWPQRPNVSIIRGDLLHPVVSGNKLYKLQPLLEAAQDSGLQTLISVGGRYSNHLHALAWASREAGLQSVGLVLGYAAQVLTPTLLDCQRWGMELHFVDRQTYQERYTDGFWQPWLSLYPNSMRVNEGGWSAEGIKGSGLWWQGIDPDTDLVVCAVGSGSTLAGLATHAPAKVSVVGVPVFRDADNYQDLQTKMAALSLGSEQYSLWTDFAGPGFGKLSPAQRTFSQQFSLASGIALDPVYTAKVFYALESQLTVDPHLHNRKIAILHTGGLQGCRQ</sequence>
<evidence type="ECO:0000256" key="3">
    <source>
        <dbReference type="ARBA" id="ARBA00022898"/>
    </source>
</evidence>
<keyword evidence="3 5" id="KW-0663">Pyridoxal phosphate</keyword>
<gene>
    <name evidence="7" type="ORF">REIFOR_00999</name>
</gene>
<dbReference type="GO" id="GO:0008660">
    <property type="term" value="F:1-aminocyclopropane-1-carboxylate deaminase activity"/>
    <property type="evidence" value="ECO:0007669"/>
    <property type="project" value="UniProtKB-EC"/>
</dbReference>
<feature type="active site" description="Nucleophile" evidence="4">
    <location>
        <position position="68"/>
    </location>
</feature>
<dbReference type="KEGG" id="rfo:REIFOR_00999"/>
<evidence type="ECO:0000259" key="6">
    <source>
        <dbReference type="Pfam" id="PF00291"/>
    </source>
</evidence>
<dbReference type="SUPFAM" id="SSF53686">
    <property type="entry name" value="Tryptophan synthase beta subunit-like PLP-dependent enzymes"/>
    <property type="match status" value="1"/>
</dbReference>
<dbReference type="InterPro" id="IPR001926">
    <property type="entry name" value="TrpB-like_PALP"/>
</dbReference>
<evidence type="ECO:0000313" key="8">
    <source>
        <dbReference type="Proteomes" id="UP000229757"/>
    </source>
</evidence>
<evidence type="ECO:0000313" key="7">
    <source>
        <dbReference type="EMBL" id="ATX76156.1"/>
    </source>
</evidence>
<dbReference type="PIRSF" id="PIRSF006278">
    <property type="entry name" value="ACCD_DCysDesulf"/>
    <property type="match status" value="1"/>
</dbReference>
<dbReference type="AlphaFoldDB" id="A0A2K8KTC7"/>
<dbReference type="InterPro" id="IPR027278">
    <property type="entry name" value="ACCD_DCysDesulf"/>
</dbReference>
<dbReference type="EC" id="3.5.99.7" evidence="7"/>
<dbReference type="Proteomes" id="UP000229757">
    <property type="component" value="Chromosome"/>
</dbReference>
<dbReference type="PANTHER" id="PTHR43780:SF2">
    <property type="entry name" value="1-AMINOCYCLOPROPANE-1-CARBOXYLATE DEAMINASE-RELATED"/>
    <property type="match status" value="1"/>
</dbReference>
<dbReference type="GO" id="GO:0019148">
    <property type="term" value="F:D-cysteine desulfhydrase activity"/>
    <property type="evidence" value="ECO:0007669"/>
    <property type="project" value="TreeGrafter"/>
</dbReference>
<keyword evidence="8" id="KW-1185">Reference proteome</keyword>
<evidence type="ECO:0000256" key="1">
    <source>
        <dbReference type="ARBA" id="ARBA00001933"/>
    </source>
</evidence>
<proteinExistence type="inferred from homology"/>
<comment type="cofactor">
    <cofactor evidence="1">
        <name>pyridoxal 5'-phosphate</name>
        <dbReference type="ChEBI" id="CHEBI:597326"/>
    </cofactor>
</comment>
<evidence type="ECO:0000256" key="5">
    <source>
        <dbReference type="PIRSR" id="PIRSR006278-2"/>
    </source>
</evidence>
<keyword evidence="7" id="KW-0378">Hydrolase</keyword>
<dbReference type="Pfam" id="PF00291">
    <property type="entry name" value="PALP"/>
    <property type="match status" value="1"/>
</dbReference>
<evidence type="ECO:0000256" key="2">
    <source>
        <dbReference type="ARBA" id="ARBA00008639"/>
    </source>
</evidence>
<feature type="domain" description="Tryptophan synthase beta chain-like PALP" evidence="6">
    <location>
        <begin position="32"/>
        <end position="286"/>
    </location>
</feature>
<comment type="similarity">
    <text evidence="2">Belongs to the ACC deaminase/D-cysteine desulfhydrase family.</text>
</comment>
<dbReference type="Gene3D" id="3.40.50.1100">
    <property type="match status" value="2"/>
</dbReference>
<accession>A0A2K8KTC7</accession>
<dbReference type="EMBL" id="CP011797">
    <property type="protein sequence ID" value="ATX76156.1"/>
    <property type="molecule type" value="Genomic_DNA"/>
</dbReference>
<evidence type="ECO:0000256" key="4">
    <source>
        <dbReference type="PIRSR" id="PIRSR006278-1"/>
    </source>
</evidence>
<protein>
    <submittedName>
        <fullName evidence="7">1-aminocyclopropane-1-carboxylate deaminase</fullName>
        <ecNumber evidence="7">3.5.99.7</ecNumber>
    </submittedName>
</protein>
<feature type="modified residue" description="N6-(pyridoxal phosphate)lysine" evidence="5">
    <location>
        <position position="41"/>
    </location>
</feature>
<dbReference type="RefSeq" id="WP_100256517.1">
    <property type="nucleotide sequence ID" value="NZ_CP011797.1"/>
</dbReference>
<dbReference type="OrthoDB" id="9801249at2"/>
<dbReference type="InterPro" id="IPR036052">
    <property type="entry name" value="TrpB-like_PALP_sf"/>
</dbReference>
<reference evidence="7 8" key="1">
    <citation type="journal article" date="2017" name="Environ. Microbiol.">
        <title>Genomic and physiological analyses of 'Reinekea forsetii' reveal a versatile opportunistic lifestyle during spring algae blooms.</title>
        <authorList>
            <person name="Avci B."/>
            <person name="Hahnke R.L."/>
            <person name="Chafee M."/>
            <person name="Fischer T."/>
            <person name="Gruber-Vodicka H."/>
            <person name="Tegetmeyer H.E."/>
            <person name="Harder J."/>
            <person name="Fuchs B.M."/>
            <person name="Amann R.I."/>
            <person name="Teeling H."/>
        </authorList>
    </citation>
    <scope>NUCLEOTIDE SEQUENCE [LARGE SCALE GENOMIC DNA]</scope>
    <source>
        <strain evidence="7 8">Hel1_31_D35</strain>
    </source>
</reference>
<name>A0A2K8KTC7_9GAMM</name>
<organism evidence="7 8">
    <name type="scientific">Reinekea forsetii</name>
    <dbReference type="NCBI Taxonomy" id="1336806"/>
    <lineage>
        <taxon>Bacteria</taxon>
        <taxon>Pseudomonadati</taxon>
        <taxon>Pseudomonadota</taxon>
        <taxon>Gammaproteobacteria</taxon>
        <taxon>Oceanospirillales</taxon>
        <taxon>Saccharospirillaceae</taxon>
        <taxon>Reinekea</taxon>
    </lineage>
</organism>